<evidence type="ECO:0000256" key="12">
    <source>
        <dbReference type="HAMAP-Rule" id="MF_01987"/>
    </source>
</evidence>
<feature type="binding site" evidence="12">
    <location>
        <begin position="249"/>
        <end position="254"/>
    </location>
    <ligand>
        <name>ATP</name>
        <dbReference type="ChEBI" id="CHEBI:30616"/>
    </ligand>
</feature>
<evidence type="ECO:0000256" key="5">
    <source>
        <dbReference type="ARBA" id="ARBA00022723"/>
    </source>
</evidence>
<dbReference type="GO" id="GO:0004747">
    <property type="term" value="F:ribokinase activity"/>
    <property type="evidence" value="ECO:0007669"/>
    <property type="project" value="UniProtKB-UniRule"/>
</dbReference>
<reference evidence="15 16" key="1">
    <citation type="submission" date="2020-04" db="EMBL/GenBank/DDBJ databases">
        <authorList>
            <person name="De Canck E."/>
        </authorList>
    </citation>
    <scope>NUCLEOTIDE SEQUENCE [LARGE SCALE GENOMIC DNA]</scope>
    <source>
        <strain evidence="15 16">LMG 28688</strain>
    </source>
</reference>
<dbReference type="InterPro" id="IPR002139">
    <property type="entry name" value="Ribo/fructo_kinase"/>
</dbReference>
<dbReference type="EMBL" id="CADIKL010000032">
    <property type="protein sequence ID" value="CAB3800573.1"/>
    <property type="molecule type" value="Genomic_DNA"/>
</dbReference>
<evidence type="ECO:0000259" key="14">
    <source>
        <dbReference type="Pfam" id="PF00294"/>
    </source>
</evidence>
<evidence type="ECO:0000256" key="2">
    <source>
        <dbReference type="ARBA" id="ARBA00012035"/>
    </source>
</evidence>
<evidence type="ECO:0000256" key="3">
    <source>
        <dbReference type="ARBA" id="ARBA00016943"/>
    </source>
</evidence>
<comment type="subcellular location">
    <subcellularLocation>
        <location evidence="12">Cytoplasm</location>
    </subcellularLocation>
</comment>
<dbReference type="UniPathway" id="UPA00916">
    <property type="reaction ID" value="UER00889"/>
</dbReference>
<evidence type="ECO:0000256" key="1">
    <source>
        <dbReference type="ARBA" id="ARBA00005380"/>
    </source>
</evidence>
<evidence type="ECO:0000313" key="16">
    <source>
        <dbReference type="Proteomes" id="UP000494119"/>
    </source>
</evidence>
<evidence type="ECO:0000256" key="7">
    <source>
        <dbReference type="ARBA" id="ARBA00022777"/>
    </source>
</evidence>
<feature type="binding site" evidence="12">
    <location>
        <begin position="289"/>
        <end position="290"/>
    </location>
    <ligand>
        <name>ATP</name>
        <dbReference type="ChEBI" id="CHEBI:30616"/>
    </ligand>
</feature>
<dbReference type="Proteomes" id="UP000494119">
    <property type="component" value="Unassembled WGS sequence"/>
</dbReference>
<keyword evidence="10 12" id="KW-0630">Potassium</keyword>
<dbReference type="GO" id="GO:0005524">
    <property type="term" value="F:ATP binding"/>
    <property type="evidence" value="ECO:0007669"/>
    <property type="project" value="UniProtKB-UniRule"/>
</dbReference>
<feature type="binding site" evidence="12">
    <location>
        <position position="290"/>
    </location>
    <ligand>
        <name>substrate</name>
    </ligand>
</feature>
<keyword evidence="9 12" id="KW-0460">Magnesium</keyword>
<feature type="binding site" evidence="12">
    <location>
        <position position="284"/>
    </location>
    <ligand>
        <name>K(+)</name>
        <dbReference type="ChEBI" id="CHEBI:29103"/>
    </ligand>
</feature>
<comment type="similarity">
    <text evidence="12">Belongs to the carbohydrate kinase PfkB family. Ribokinase subfamily.</text>
</comment>
<protein>
    <recommendedName>
        <fullName evidence="3 12">Ribokinase</fullName>
        <shortName evidence="12">RK</shortName>
        <ecNumber evidence="2 12">2.7.1.15</ecNumber>
    </recommendedName>
</protein>
<evidence type="ECO:0000256" key="4">
    <source>
        <dbReference type="ARBA" id="ARBA00022679"/>
    </source>
</evidence>
<feature type="binding site" evidence="12">
    <location>
        <position position="168"/>
    </location>
    <ligand>
        <name>substrate</name>
    </ligand>
</feature>
<dbReference type="GO" id="GO:0005829">
    <property type="term" value="C:cytosol"/>
    <property type="evidence" value="ECO:0007669"/>
    <property type="project" value="TreeGrafter"/>
</dbReference>
<keyword evidence="8 12" id="KW-0067">ATP-binding</keyword>
<dbReference type="PANTHER" id="PTHR10584">
    <property type="entry name" value="SUGAR KINASE"/>
    <property type="match status" value="1"/>
</dbReference>
<dbReference type="InterPro" id="IPR011611">
    <property type="entry name" value="PfkB_dom"/>
</dbReference>
<feature type="region of interest" description="Disordered" evidence="13">
    <location>
        <begin position="1"/>
        <end position="26"/>
    </location>
</feature>
<comment type="function">
    <text evidence="12">Catalyzes the phosphorylation of ribose at O-5 in a reaction requiring ATP and magnesium. The resulting D-ribose-5-phosphate can then be used either for sythesis of nucleotides, histidine, and tryptophan, or as a component of the pentose phosphate pathway.</text>
</comment>
<comment type="cofactor">
    <cofactor evidence="12">
        <name>Mg(2+)</name>
        <dbReference type="ChEBI" id="CHEBI:18420"/>
    </cofactor>
    <text evidence="12">Requires a divalent cation, most likely magnesium in vivo, as an electrophilic catalyst to aid phosphoryl group transfer. It is the chelate of the metal and the nucleotide that is the actual substrate.</text>
</comment>
<comment type="caution">
    <text evidence="12">Lacks conserved residue(s) required for the propagation of feature annotation.</text>
</comment>
<feature type="binding site" evidence="12">
    <location>
        <begin position="67"/>
        <end position="71"/>
    </location>
    <ligand>
        <name>substrate</name>
    </ligand>
</feature>
<evidence type="ECO:0000256" key="13">
    <source>
        <dbReference type="SAM" id="MobiDB-lite"/>
    </source>
</evidence>
<dbReference type="Pfam" id="PF00294">
    <property type="entry name" value="PfkB"/>
    <property type="match status" value="1"/>
</dbReference>
<feature type="binding site" evidence="12">
    <location>
        <begin position="39"/>
        <end position="41"/>
    </location>
    <ligand>
        <name>substrate</name>
    </ligand>
</feature>
<dbReference type="InterPro" id="IPR029056">
    <property type="entry name" value="Ribokinase-like"/>
</dbReference>
<keyword evidence="16" id="KW-1185">Reference proteome</keyword>
<sequence>MAIDEAARTDAQSGTQDGGQQRTGAKAVRGRVAVVGSLNMDLVARAPRLPRPGETLAGSAFAQVAGGKGGNQAVAAARLGARVAMVGCVGADANGELLRAGLLAEGIDCSALDTAPGAPTGVALIVVDDASQNAIVIVAGSNGEVTPASLARHEAALAAAAVVVCQLETPPDAVHAALAAARRLGKITILNPAPATGPLPAAWLPLIDYLVPNELEAATLTGLPLATPEDAARAAQALRRAGARNVLVTLGEQGVCALLADEASDATDVSAPVHWPAPKVAAVDTTAAGDTFIGALAARLAAREAPAQAIQFALRAASISVTRSGAQPSIPSLEDMTR</sequence>
<feature type="binding site" evidence="12">
    <location>
        <position position="329"/>
    </location>
    <ligand>
        <name>K(+)</name>
        <dbReference type="ChEBI" id="CHEBI:29103"/>
    </ligand>
</feature>
<comment type="pathway">
    <text evidence="12">Carbohydrate metabolism; D-ribose degradation; D-ribose 5-phosphate from beta-D-ribopyranose: step 2/2.</text>
</comment>
<dbReference type="AlphaFoldDB" id="A0A6J5GKA9"/>
<dbReference type="HAMAP" id="MF_01987">
    <property type="entry name" value="Ribokinase"/>
    <property type="match status" value="1"/>
</dbReference>
<comment type="subunit">
    <text evidence="12">Homodimer.</text>
</comment>
<dbReference type="PRINTS" id="PR00990">
    <property type="entry name" value="RIBOKINASE"/>
</dbReference>
<evidence type="ECO:0000256" key="8">
    <source>
        <dbReference type="ARBA" id="ARBA00022840"/>
    </source>
</evidence>
<dbReference type="PROSITE" id="PS00584">
    <property type="entry name" value="PFKB_KINASES_2"/>
    <property type="match status" value="1"/>
</dbReference>
<keyword evidence="5 12" id="KW-0479">Metal-binding</keyword>
<dbReference type="SUPFAM" id="SSF53613">
    <property type="entry name" value="Ribokinase-like"/>
    <property type="match status" value="1"/>
</dbReference>
<accession>A0A6J5GKA9</accession>
<feature type="binding site" evidence="12">
    <location>
        <position position="320"/>
    </location>
    <ligand>
        <name>K(+)</name>
        <dbReference type="ChEBI" id="CHEBI:29103"/>
    </ligand>
</feature>
<gene>
    <name evidence="12 15" type="primary">rbsK</name>
    <name evidence="15" type="ORF">LMG28688_05190</name>
</gene>
<dbReference type="GO" id="GO:0046872">
    <property type="term" value="F:metal ion binding"/>
    <property type="evidence" value="ECO:0007669"/>
    <property type="project" value="UniProtKB-KW"/>
</dbReference>
<dbReference type="GO" id="GO:0019303">
    <property type="term" value="P:D-ribose catabolic process"/>
    <property type="evidence" value="ECO:0007669"/>
    <property type="project" value="UniProtKB-UniRule"/>
</dbReference>
<dbReference type="EC" id="2.7.1.15" evidence="2 12"/>
<keyword evidence="4 12" id="KW-0808">Transferase</keyword>
<organism evidence="15 16">
    <name type="scientific">Paraburkholderia caffeinitolerans</name>
    <dbReference type="NCBI Taxonomy" id="1723730"/>
    <lineage>
        <taxon>Bacteria</taxon>
        <taxon>Pseudomonadati</taxon>
        <taxon>Pseudomonadota</taxon>
        <taxon>Betaproteobacteria</taxon>
        <taxon>Burkholderiales</taxon>
        <taxon>Burkholderiaceae</taxon>
        <taxon>Paraburkholderia</taxon>
    </lineage>
</organism>
<evidence type="ECO:0000256" key="11">
    <source>
        <dbReference type="ARBA" id="ARBA00023277"/>
    </source>
</evidence>
<dbReference type="NCBIfam" id="TIGR02152">
    <property type="entry name" value="D_ribokin_bact"/>
    <property type="match status" value="1"/>
</dbReference>
<feature type="binding site" evidence="12">
    <location>
        <position position="286"/>
    </location>
    <ligand>
        <name>K(+)</name>
        <dbReference type="ChEBI" id="CHEBI:29103"/>
    </ligand>
</feature>
<feature type="binding site" evidence="12">
    <location>
        <position position="325"/>
    </location>
    <ligand>
        <name>K(+)</name>
        <dbReference type="ChEBI" id="CHEBI:29103"/>
    </ligand>
</feature>
<proteinExistence type="inferred from homology"/>
<feature type="compositionally biased region" description="Polar residues" evidence="13">
    <location>
        <begin position="10"/>
        <end position="20"/>
    </location>
</feature>
<dbReference type="InterPro" id="IPR011877">
    <property type="entry name" value="Ribokinase"/>
</dbReference>
<keyword evidence="12" id="KW-0963">Cytoplasm</keyword>
<dbReference type="Gene3D" id="3.40.1190.20">
    <property type="match status" value="1"/>
</dbReference>
<dbReference type="PANTHER" id="PTHR10584:SF166">
    <property type="entry name" value="RIBOKINASE"/>
    <property type="match status" value="1"/>
</dbReference>
<keyword evidence="11 12" id="KW-0119">Carbohydrate metabolism</keyword>
<keyword evidence="6 12" id="KW-0547">Nucleotide-binding</keyword>
<feature type="active site" description="Proton acceptor" evidence="12">
    <location>
        <position position="290"/>
    </location>
</feature>
<feature type="binding site" evidence="12">
    <location>
        <position position="323"/>
    </location>
    <ligand>
        <name>K(+)</name>
        <dbReference type="ChEBI" id="CHEBI:29103"/>
    </ligand>
</feature>
<evidence type="ECO:0000256" key="9">
    <source>
        <dbReference type="ARBA" id="ARBA00022842"/>
    </source>
</evidence>
<dbReference type="CDD" id="cd01174">
    <property type="entry name" value="ribokinase"/>
    <property type="match status" value="1"/>
</dbReference>
<comment type="activity regulation">
    <text evidence="12">Activated by a monovalent cation that binds near, but not in, the active site. The most likely occupant of the site in vivo is potassium. Ion binding induces a conformational change that may alter substrate affinity.</text>
</comment>
<evidence type="ECO:0000256" key="10">
    <source>
        <dbReference type="ARBA" id="ARBA00022958"/>
    </source>
</evidence>
<evidence type="ECO:0000256" key="6">
    <source>
        <dbReference type="ARBA" id="ARBA00022741"/>
    </source>
</evidence>
<comment type="catalytic activity">
    <reaction evidence="12">
        <text>D-ribose + ATP = D-ribose 5-phosphate + ADP + H(+)</text>
        <dbReference type="Rhea" id="RHEA:13697"/>
        <dbReference type="ChEBI" id="CHEBI:15378"/>
        <dbReference type="ChEBI" id="CHEBI:30616"/>
        <dbReference type="ChEBI" id="CHEBI:47013"/>
        <dbReference type="ChEBI" id="CHEBI:78346"/>
        <dbReference type="ChEBI" id="CHEBI:456216"/>
        <dbReference type="EC" id="2.7.1.15"/>
    </reaction>
</comment>
<feature type="binding site" evidence="12">
    <location>
        <position position="213"/>
    </location>
    <ligand>
        <name>ATP</name>
        <dbReference type="ChEBI" id="CHEBI:30616"/>
    </ligand>
</feature>
<name>A0A6J5GKA9_9BURK</name>
<feature type="domain" description="Carbohydrate kinase PfkB" evidence="14">
    <location>
        <begin position="31"/>
        <end position="332"/>
    </location>
</feature>
<comment type="similarity">
    <text evidence="1">Belongs to the carbohydrate kinase pfkB family.</text>
</comment>
<keyword evidence="7 12" id="KW-0418">Kinase</keyword>
<evidence type="ECO:0000313" key="15">
    <source>
        <dbReference type="EMBL" id="CAB3800573.1"/>
    </source>
</evidence>
<dbReference type="InterPro" id="IPR002173">
    <property type="entry name" value="Carboh/pur_kinase_PfkB_CS"/>
</dbReference>